<gene>
    <name evidence="1" type="ORF">RRG08_020688</name>
</gene>
<dbReference type="Proteomes" id="UP001283361">
    <property type="component" value="Unassembled WGS sequence"/>
</dbReference>
<evidence type="ECO:0000313" key="1">
    <source>
        <dbReference type="EMBL" id="KAK3762610.1"/>
    </source>
</evidence>
<reference evidence="1" key="1">
    <citation type="journal article" date="2023" name="G3 (Bethesda)">
        <title>A reference genome for the long-term kleptoplast-retaining sea slug Elysia crispata morphotype clarki.</title>
        <authorList>
            <person name="Eastman K.E."/>
            <person name="Pendleton A.L."/>
            <person name="Shaikh M.A."/>
            <person name="Suttiyut T."/>
            <person name="Ogas R."/>
            <person name="Tomko P."/>
            <person name="Gavelis G."/>
            <person name="Widhalm J.R."/>
            <person name="Wisecaver J.H."/>
        </authorList>
    </citation>
    <scope>NUCLEOTIDE SEQUENCE</scope>
    <source>
        <strain evidence="1">ECLA1</strain>
    </source>
</reference>
<organism evidence="1 2">
    <name type="scientific">Elysia crispata</name>
    <name type="common">lettuce slug</name>
    <dbReference type="NCBI Taxonomy" id="231223"/>
    <lineage>
        <taxon>Eukaryota</taxon>
        <taxon>Metazoa</taxon>
        <taxon>Spiralia</taxon>
        <taxon>Lophotrochozoa</taxon>
        <taxon>Mollusca</taxon>
        <taxon>Gastropoda</taxon>
        <taxon>Heterobranchia</taxon>
        <taxon>Euthyneura</taxon>
        <taxon>Panpulmonata</taxon>
        <taxon>Sacoglossa</taxon>
        <taxon>Placobranchoidea</taxon>
        <taxon>Plakobranchidae</taxon>
        <taxon>Elysia</taxon>
    </lineage>
</organism>
<name>A0AAE0Z4Q1_9GAST</name>
<keyword evidence="2" id="KW-1185">Reference proteome</keyword>
<sequence>MVLLLTLRFSTTQKIPNNGTEPPAVQGFSFLSSFKLKSSRSKSGRLPELIKCREEEDWVGPINHDFHFIIRDVFDLDSLSFDSDI</sequence>
<protein>
    <submittedName>
        <fullName evidence="1">Uncharacterized protein</fullName>
    </submittedName>
</protein>
<accession>A0AAE0Z4Q1</accession>
<proteinExistence type="predicted"/>
<dbReference type="EMBL" id="JAWDGP010004681">
    <property type="protein sequence ID" value="KAK3762610.1"/>
    <property type="molecule type" value="Genomic_DNA"/>
</dbReference>
<evidence type="ECO:0000313" key="2">
    <source>
        <dbReference type="Proteomes" id="UP001283361"/>
    </source>
</evidence>
<comment type="caution">
    <text evidence="1">The sequence shown here is derived from an EMBL/GenBank/DDBJ whole genome shotgun (WGS) entry which is preliminary data.</text>
</comment>
<dbReference type="AlphaFoldDB" id="A0AAE0Z4Q1"/>